<dbReference type="PANTHER" id="PTHR36892">
    <property type="entry name" value="OS01G0201800 PROTEIN"/>
    <property type="match status" value="1"/>
</dbReference>
<evidence type="ECO:0000256" key="2">
    <source>
        <dbReference type="ARBA" id="ARBA00022763"/>
    </source>
</evidence>
<keyword evidence="4" id="KW-0862">Zinc</keyword>
<organism evidence="8 9">
    <name type="scientific">Hibiscus syriacus</name>
    <name type="common">Rose of Sharon</name>
    <dbReference type="NCBI Taxonomy" id="106335"/>
    <lineage>
        <taxon>Eukaryota</taxon>
        <taxon>Viridiplantae</taxon>
        <taxon>Streptophyta</taxon>
        <taxon>Embryophyta</taxon>
        <taxon>Tracheophyta</taxon>
        <taxon>Spermatophyta</taxon>
        <taxon>Magnoliopsida</taxon>
        <taxon>eudicotyledons</taxon>
        <taxon>Gunneridae</taxon>
        <taxon>Pentapetalae</taxon>
        <taxon>rosids</taxon>
        <taxon>malvids</taxon>
        <taxon>Malvales</taxon>
        <taxon>Malvaceae</taxon>
        <taxon>Malvoideae</taxon>
        <taxon>Hibiscus</taxon>
    </lineage>
</organism>
<name>A0A6A3D2V7_HIBSY</name>
<evidence type="ECO:0000256" key="6">
    <source>
        <dbReference type="SAM" id="MobiDB-lite"/>
    </source>
</evidence>
<evidence type="ECO:0000313" key="8">
    <source>
        <dbReference type="EMBL" id="KAE8735816.1"/>
    </source>
</evidence>
<dbReference type="GO" id="GO:0003677">
    <property type="term" value="F:DNA binding"/>
    <property type="evidence" value="ECO:0007669"/>
    <property type="project" value="InterPro"/>
</dbReference>
<dbReference type="InterPro" id="IPR006642">
    <property type="entry name" value="Rad18_UBZ4"/>
</dbReference>
<keyword evidence="2" id="KW-0227">DNA damage</keyword>
<keyword evidence="1" id="KW-0479">Metal-binding</keyword>
<sequence length="1196" mass="132698">MRSIDVVKCWPFTGASSSGDDDDDDGTGKLSKQSMESLLPPITVSKFRWWSDELDLLKSTELQSSGMEKNNLQEKQVNLHVGEKSDERSDMLECPVCGAFAASTVNALNAHVDSCLAQASRQERRQMRMLIRPTKSRTPKKRSITDIFAVAPQIQKVDHDPKKKKVAIMKKSMNKRRKLKKKKNNKQNGLMIVNKYMDDAKCGSGSMSSDAYQLHNEIDQYMDDAKCGSGSMSSDAYQLHNEIDLICKENGAKLKLQTPVNFKRKANTLCNRGSNAIAILGKKPSLKCMSAKKKSKVFQASQLIVECEKPCSSIRGILKNQAKCTSGQNAVTCNTRVTTLASPSGIQHSVRHVSFSGKDDILGPHKKHVASFGENICHVDSDSDELLEKGHKNDDDKEFQTREINTSDDEDVSFSTENEIRVQDAKEKQLWPDMHYNADKSKFLGPGILVQEKANHFSNRSLRPGQVVLDSGNLHMSNQGNQTAFHNPPFAVAPRHFSAVKKIPNPFANSQVGGGVSTTLKCSSQFVDYLGDCTQEVVTSSSKANPRASLHPSSSGFALSKNANGTSPFPSQFTSQNVSGHALSHQLVYWPTPSELRGRLCTLPDRELKEVALREKCRDEEFFGLPLNSLGELVQNNSNGKGGFNQLKKPNPTPGSSNSINNILLPGSSNSINNLLLPRGMDDHSIMKEKHFIECSLPNYLFPAQNHMKGNATVHLSARLGAADLQDLRKDGYFTNSDRRGSRFDCLVYSDVNPMNISFSGCGRYDQFRNQKEKDMSHATKTAEKMLLNSATPTMRLMGKDVTVYRSSDERQGFADAPKSTALQSSCVNKHFQQEWLLDSASGMCNGVPVQQFEIMNKQAFPSNALMKPLESNFFKPSLNWQANPEFRNSSSITIAQDPCPISHHLAHPHTSHVIFDNGADSHEPFLSRTEALRVTSRQPAVSASHRNYQNINGYSVELENNQNLPNAGRSSFNFPFLHPDHVEQVQPYWCPESSKSLIPWLLQATQQVQAPSTPSQLFPDVGGRHCLHTAQTSSLMNRSVPRFPIVSYDRNPMISYSQMEISSGQPSLVKPTSIDLIKEDYLMNPMKVTNLGIRDESRAATRLTEASFGGWIPNESQCTGFRLSAGIDSSNVDSYGVTRLSPIKLSPGVKHILQPNQNVDPDNSRLIHSTIPFASLTESGNTLETRKKSTKIYRF</sequence>
<reference evidence="8" key="1">
    <citation type="submission" date="2019-09" db="EMBL/GenBank/DDBJ databases">
        <title>Draft genome information of white flower Hibiscus syriacus.</title>
        <authorList>
            <person name="Kim Y.-M."/>
        </authorList>
    </citation>
    <scope>NUCLEOTIDE SEQUENCE [LARGE SCALE GENOMIC DNA]</scope>
    <source>
        <strain evidence="8">YM2019G1</strain>
    </source>
</reference>
<keyword evidence="5" id="KW-0234">DNA repair</keyword>
<keyword evidence="3" id="KW-0863">Zinc-finger</keyword>
<evidence type="ECO:0000256" key="1">
    <source>
        <dbReference type="ARBA" id="ARBA00022723"/>
    </source>
</evidence>
<keyword evidence="9" id="KW-1185">Reference proteome</keyword>
<feature type="domain" description="UBZ4-type" evidence="7">
    <location>
        <begin position="91"/>
        <end position="116"/>
    </location>
</feature>
<protein>
    <submittedName>
        <fullName evidence="8">HVA22-like protein F</fullName>
    </submittedName>
</protein>
<evidence type="ECO:0000256" key="5">
    <source>
        <dbReference type="ARBA" id="ARBA00023204"/>
    </source>
</evidence>
<evidence type="ECO:0000313" key="9">
    <source>
        <dbReference type="Proteomes" id="UP000436088"/>
    </source>
</evidence>
<feature type="compositionally biased region" description="Polar residues" evidence="6">
    <location>
        <begin position="551"/>
        <end position="563"/>
    </location>
</feature>
<evidence type="ECO:0000256" key="4">
    <source>
        <dbReference type="ARBA" id="ARBA00022833"/>
    </source>
</evidence>
<dbReference type="SMART" id="SM00734">
    <property type="entry name" value="ZnF_Rad18"/>
    <property type="match status" value="1"/>
</dbReference>
<dbReference type="EMBL" id="VEPZ02000031">
    <property type="protein sequence ID" value="KAE8735816.1"/>
    <property type="molecule type" value="Genomic_DNA"/>
</dbReference>
<feature type="region of interest" description="Disordered" evidence="6">
    <location>
        <begin position="541"/>
        <end position="563"/>
    </location>
</feature>
<comment type="caution">
    <text evidence="8">The sequence shown here is derived from an EMBL/GenBank/DDBJ whole genome shotgun (WGS) entry which is preliminary data.</text>
</comment>
<gene>
    <name evidence="8" type="ORF">F3Y22_tig00000329pilonHSYRG00073</name>
</gene>
<dbReference type="AlphaFoldDB" id="A0A6A3D2V7"/>
<dbReference type="PANTHER" id="PTHR36892:SF1">
    <property type="entry name" value="OS05G0518200 PROTEIN"/>
    <property type="match status" value="1"/>
</dbReference>
<dbReference type="GO" id="GO:0008270">
    <property type="term" value="F:zinc ion binding"/>
    <property type="evidence" value="ECO:0007669"/>
    <property type="project" value="UniProtKB-KW"/>
</dbReference>
<feature type="region of interest" description="Disordered" evidence="6">
    <location>
        <begin position="15"/>
        <end position="34"/>
    </location>
</feature>
<evidence type="ECO:0000259" key="7">
    <source>
        <dbReference type="SMART" id="SM00734"/>
    </source>
</evidence>
<dbReference type="Proteomes" id="UP000436088">
    <property type="component" value="Unassembled WGS sequence"/>
</dbReference>
<proteinExistence type="predicted"/>
<dbReference type="GO" id="GO:0006281">
    <property type="term" value="P:DNA repair"/>
    <property type="evidence" value="ECO:0007669"/>
    <property type="project" value="UniProtKB-KW"/>
</dbReference>
<accession>A0A6A3D2V7</accession>
<evidence type="ECO:0000256" key="3">
    <source>
        <dbReference type="ARBA" id="ARBA00022771"/>
    </source>
</evidence>